<dbReference type="GeneTree" id="ENSGT00530000064714"/>
<dbReference type="InterPro" id="IPR056296">
    <property type="entry name" value="Cfap43_N"/>
</dbReference>
<keyword evidence="2" id="KW-0963">Cytoplasm</keyword>
<dbReference type="Proteomes" id="UP000694546">
    <property type="component" value="Chromosome 15"/>
</dbReference>
<keyword evidence="4" id="KW-0677">Repeat</keyword>
<dbReference type="GO" id="GO:0005930">
    <property type="term" value="C:axoneme"/>
    <property type="evidence" value="ECO:0007669"/>
    <property type="project" value="UniProtKB-SubCell"/>
</dbReference>
<reference evidence="11" key="2">
    <citation type="submission" date="2025-09" db="UniProtKB">
        <authorList>
            <consortium name="Ensembl"/>
        </authorList>
    </citation>
    <scope>IDENTIFICATION</scope>
</reference>
<feature type="domain" description="Cfap43 N-terminal" evidence="10">
    <location>
        <begin position="56"/>
        <end position="168"/>
    </location>
</feature>
<evidence type="ECO:0000256" key="1">
    <source>
        <dbReference type="ARBA" id="ARBA00004430"/>
    </source>
</evidence>
<keyword evidence="5" id="KW-0175">Coiled coil</keyword>
<keyword evidence="6" id="KW-0206">Cytoskeleton</keyword>
<dbReference type="InterPro" id="IPR015943">
    <property type="entry name" value="WD40/YVTN_repeat-like_dom_sf"/>
</dbReference>
<protein>
    <recommendedName>
        <fullName evidence="9">Cilia- and flagella-associated protein 43</fullName>
    </recommendedName>
</protein>
<evidence type="ECO:0000256" key="6">
    <source>
        <dbReference type="ARBA" id="ARBA00023212"/>
    </source>
</evidence>
<dbReference type="SUPFAM" id="SSF50978">
    <property type="entry name" value="WD40 repeat-like"/>
    <property type="match status" value="1"/>
</dbReference>
<evidence type="ECO:0000256" key="7">
    <source>
        <dbReference type="ARBA" id="ARBA00023273"/>
    </source>
</evidence>
<organism evidence="11 12">
    <name type="scientific">Gadus morhua</name>
    <name type="common">Atlantic cod</name>
    <dbReference type="NCBI Taxonomy" id="8049"/>
    <lineage>
        <taxon>Eukaryota</taxon>
        <taxon>Metazoa</taxon>
        <taxon>Chordata</taxon>
        <taxon>Craniata</taxon>
        <taxon>Vertebrata</taxon>
        <taxon>Euteleostomi</taxon>
        <taxon>Actinopterygii</taxon>
        <taxon>Neopterygii</taxon>
        <taxon>Teleostei</taxon>
        <taxon>Neoteleostei</taxon>
        <taxon>Acanthomorphata</taxon>
        <taxon>Zeiogadaria</taxon>
        <taxon>Gadariae</taxon>
        <taxon>Gadiformes</taxon>
        <taxon>Gadoidei</taxon>
        <taxon>Gadidae</taxon>
        <taxon>Gadus</taxon>
    </lineage>
</organism>
<dbReference type="AlphaFoldDB" id="A0A8C4ZR12"/>
<dbReference type="PANTHER" id="PTHR14885:SF1">
    <property type="entry name" value="CILIA- AND FLAGELLA-ASSOCIATED PROTEIN 43"/>
    <property type="match status" value="1"/>
</dbReference>
<accession>A0A8C4ZR12</accession>
<evidence type="ECO:0000313" key="12">
    <source>
        <dbReference type="Proteomes" id="UP000694546"/>
    </source>
</evidence>
<evidence type="ECO:0000259" key="10">
    <source>
        <dbReference type="Pfam" id="PF23185"/>
    </source>
</evidence>
<keyword evidence="12" id="KW-1185">Reference proteome</keyword>
<dbReference type="Gene3D" id="2.130.10.10">
    <property type="entry name" value="YVTN repeat-like/Quinoprotein amine dehydrogenase"/>
    <property type="match status" value="1"/>
</dbReference>
<comment type="subcellular location">
    <subcellularLocation>
        <location evidence="1">Cytoplasm</location>
        <location evidence="1">Cytoskeleton</location>
        <location evidence="1">Cilium axoneme</location>
    </subcellularLocation>
</comment>
<evidence type="ECO:0000256" key="4">
    <source>
        <dbReference type="ARBA" id="ARBA00022737"/>
    </source>
</evidence>
<keyword evidence="7" id="KW-0966">Cell projection</keyword>
<evidence type="ECO:0000256" key="3">
    <source>
        <dbReference type="ARBA" id="ARBA00022574"/>
    </source>
</evidence>
<comment type="similarity">
    <text evidence="8">Belongs to the CFAP43 family.</text>
</comment>
<evidence type="ECO:0000313" key="11">
    <source>
        <dbReference type="Ensembl" id="ENSGMOP00000017381.2"/>
    </source>
</evidence>
<dbReference type="Pfam" id="PF23185">
    <property type="entry name" value="CFAP43_N"/>
    <property type="match status" value="1"/>
</dbReference>
<keyword evidence="3" id="KW-0853">WD repeat</keyword>
<dbReference type="OMA" id="QTHTWIV"/>
<dbReference type="InterPro" id="IPR036322">
    <property type="entry name" value="WD40_repeat_dom_sf"/>
</dbReference>
<evidence type="ECO:0000256" key="9">
    <source>
        <dbReference type="ARBA" id="ARBA00023662"/>
    </source>
</evidence>
<evidence type="ECO:0000256" key="5">
    <source>
        <dbReference type="ARBA" id="ARBA00023054"/>
    </source>
</evidence>
<sequence length="286" mass="31633">MTSFGLFSLPRWAQGFAKQRVVFIDTITACYTCGNHIVFLNIDSKKRTVLQSPGKGIGAFTASGTSRVLAVSEQRLNPSIFVLSYPELKLKHELKGSTTLDYTSLALSDVGPYLCCYSSLPDHTITVWNWENAEIICTQPQAGKDVIYLVFNPMNWQQICALGSKTLTVWNIEKSDTHHILMKRELHLPAADGSLIEREGPPSHIVNGRLTYWGPQMPASAIAGLKGVRADGFLRRTPRLTPLAACWTPAAELYVGCQEGYLLLANPDAPSVRILYNPTGTPRPWK</sequence>
<dbReference type="PANTHER" id="PTHR14885">
    <property type="entry name" value="CILIA- AND FLAGELLA-ASSOCIATED PROTEIN 43-RELATED"/>
    <property type="match status" value="1"/>
</dbReference>
<evidence type="ECO:0000256" key="8">
    <source>
        <dbReference type="ARBA" id="ARBA00023605"/>
    </source>
</evidence>
<dbReference type="GO" id="GO:0007288">
    <property type="term" value="P:sperm axoneme assembly"/>
    <property type="evidence" value="ECO:0007669"/>
    <property type="project" value="TreeGrafter"/>
</dbReference>
<evidence type="ECO:0000256" key="2">
    <source>
        <dbReference type="ARBA" id="ARBA00022490"/>
    </source>
</evidence>
<name>A0A8C4ZR12_GADMO</name>
<dbReference type="Ensembl" id="ENSGMOT00000017811.2">
    <property type="protein sequence ID" value="ENSGMOP00000017381.2"/>
    <property type="gene ID" value="ENSGMOG00000016203.2"/>
</dbReference>
<reference evidence="11" key="1">
    <citation type="submission" date="2025-08" db="UniProtKB">
        <authorList>
            <consortium name="Ensembl"/>
        </authorList>
    </citation>
    <scope>IDENTIFICATION</scope>
</reference>
<proteinExistence type="inferred from homology"/>